<dbReference type="AlphaFoldDB" id="A0A9W9EN85"/>
<dbReference type="EMBL" id="JAPMSZ010000011">
    <property type="protein sequence ID" value="KAJ5084791.1"/>
    <property type="molecule type" value="Genomic_DNA"/>
</dbReference>
<reference evidence="3" key="1">
    <citation type="submission" date="2022-11" db="EMBL/GenBank/DDBJ databases">
        <authorList>
            <person name="Petersen C."/>
        </authorList>
    </citation>
    <scope>NUCLEOTIDE SEQUENCE</scope>
    <source>
        <strain evidence="3">IBT 34128</strain>
    </source>
</reference>
<dbReference type="OrthoDB" id="4350056at2759"/>
<proteinExistence type="predicted"/>
<name>A0A9W9EN85_9EURO</name>
<keyword evidence="4" id="KW-1185">Reference proteome</keyword>
<dbReference type="RefSeq" id="XP_056508188.1">
    <property type="nucleotide sequence ID" value="XM_056659895.1"/>
</dbReference>
<accession>A0A9W9EN85</accession>
<comment type="caution">
    <text evidence="3">The sequence shown here is derived from an EMBL/GenBank/DDBJ whole genome shotgun (WGS) entry which is preliminary data.</text>
</comment>
<evidence type="ECO:0000256" key="1">
    <source>
        <dbReference type="SAM" id="Coils"/>
    </source>
</evidence>
<organism evidence="3 4">
    <name type="scientific">Penicillium alfredii</name>
    <dbReference type="NCBI Taxonomy" id="1506179"/>
    <lineage>
        <taxon>Eukaryota</taxon>
        <taxon>Fungi</taxon>
        <taxon>Dikarya</taxon>
        <taxon>Ascomycota</taxon>
        <taxon>Pezizomycotina</taxon>
        <taxon>Eurotiomycetes</taxon>
        <taxon>Eurotiomycetidae</taxon>
        <taxon>Eurotiales</taxon>
        <taxon>Aspergillaceae</taxon>
        <taxon>Penicillium</taxon>
    </lineage>
</organism>
<dbReference type="Proteomes" id="UP001141434">
    <property type="component" value="Unassembled WGS sequence"/>
</dbReference>
<sequence>MSNQTSLTLDAQDDPWTANPSSMYLDLDEDIIASIMNDVPHATLEAEEFSWWQIEPLGMSTGIPEPHKDWVGCSQVTDNCQNVNPNPSPSTNSDDHLELNPIQLNPLDGVARVMKDFTAIMERVSAQLETFTTKIEKLNGQVDDMQKKVDSTASEVEALDDILSEVLKREQMAMEKFGDIASRFDG</sequence>
<evidence type="ECO:0000313" key="3">
    <source>
        <dbReference type="EMBL" id="KAJ5084791.1"/>
    </source>
</evidence>
<reference evidence="3" key="2">
    <citation type="journal article" date="2023" name="IMA Fungus">
        <title>Comparative genomic study of the Penicillium genus elucidates a diverse pangenome and 15 lateral gene transfer events.</title>
        <authorList>
            <person name="Petersen C."/>
            <person name="Sorensen T."/>
            <person name="Nielsen M.R."/>
            <person name="Sondergaard T.E."/>
            <person name="Sorensen J.L."/>
            <person name="Fitzpatrick D.A."/>
            <person name="Frisvad J.C."/>
            <person name="Nielsen K.L."/>
        </authorList>
    </citation>
    <scope>NUCLEOTIDE SEQUENCE</scope>
    <source>
        <strain evidence="3">IBT 34128</strain>
    </source>
</reference>
<evidence type="ECO:0000313" key="4">
    <source>
        <dbReference type="Proteomes" id="UP001141434"/>
    </source>
</evidence>
<dbReference type="GeneID" id="81399064"/>
<evidence type="ECO:0000256" key="2">
    <source>
        <dbReference type="SAM" id="MobiDB-lite"/>
    </source>
</evidence>
<protein>
    <submittedName>
        <fullName evidence="3">Uncharacterized protein</fullName>
    </submittedName>
</protein>
<feature type="region of interest" description="Disordered" evidence="2">
    <location>
        <begin position="1"/>
        <end position="20"/>
    </location>
</feature>
<gene>
    <name evidence="3" type="ORF">NUU61_009370</name>
</gene>
<keyword evidence="1" id="KW-0175">Coiled coil</keyword>
<feature type="coiled-coil region" evidence="1">
    <location>
        <begin position="121"/>
        <end position="155"/>
    </location>
</feature>